<accession>A0A0W8F057</accession>
<dbReference type="AlphaFoldDB" id="A0A0W8F057"/>
<dbReference type="EMBL" id="LNQE01001679">
    <property type="protein sequence ID" value="KUG14267.1"/>
    <property type="molecule type" value="Genomic_DNA"/>
</dbReference>
<sequence>MFVRRMRYPFIQRGSTTLRKVRESVRFIRGGRPGEGGEDIP</sequence>
<evidence type="ECO:0000313" key="1">
    <source>
        <dbReference type="EMBL" id="KUG14267.1"/>
    </source>
</evidence>
<organism evidence="1">
    <name type="scientific">hydrocarbon metagenome</name>
    <dbReference type="NCBI Taxonomy" id="938273"/>
    <lineage>
        <taxon>unclassified sequences</taxon>
        <taxon>metagenomes</taxon>
        <taxon>ecological metagenomes</taxon>
    </lineage>
</organism>
<proteinExistence type="predicted"/>
<protein>
    <submittedName>
        <fullName evidence="1">Uncharacterized protein</fullName>
    </submittedName>
</protein>
<gene>
    <name evidence="1" type="ORF">ASZ90_016081</name>
</gene>
<comment type="caution">
    <text evidence="1">The sequence shown here is derived from an EMBL/GenBank/DDBJ whole genome shotgun (WGS) entry which is preliminary data.</text>
</comment>
<reference evidence="1" key="1">
    <citation type="journal article" date="2015" name="Proc. Natl. Acad. Sci. U.S.A.">
        <title>Networks of energetic and metabolic interactions define dynamics in microbial communities.</title>
        <authorList>
            <person name="Embree M."/>
            <person name="Liu J.K."/>
            <person name="Al-Bassam M.M."/>
            <person name="Zengler K."/>
        </authorList>
    </citation>
    <scope>NUCLEOTIDE SEQUENCE</scope>
</reference>
<name>A0A0W8F057_9ZZZZ</name>